<evidence type="ECO:0000313" key="2">
    <source>
        <dbReference type="EMBL" id="AAF69484.1"/>
    </source>
</evidence>
<gene>
    <name evidence="2" type="primary">Tce4</name>
</gene>
<name>Q9JIK7_MOUSE</name>
<feature type="compositionally biased region" description="Basic and acidic residues" evidence="1">
    <location>
        <begin position="13"/>
        <end position="24"/>
    </location>
</feature>
<accession>Q9JIK7</accession>
<feature type="compositionally biased region" description="Pro residues" evidence="1">
    <location>
        <begin position="57"/>
        <end position="71"/>
    </location>
</feature>
<evidence type="ECO:0000256" key="1">
    <source>
        <dbReference type="SAM" id="MobiDB-lite"/>
    </source>
</evidence>
<protein>
    <submittedName>
        <fullName evidence="2">TCE4</fullName>
    </submittedName>
</protein>
<feature type="compositionally biased region" description="Gly residues" evidence="1">
    <location>
        <begin position="100"/>
        <end position="110"/>
    </location>
</feature>
<feature type="region of interest" description="Disordered" evidence="1">
    <location>
        <begin position="1"/>
        <end position="116"/>
    </location>
</feature>
<dbReference type="AlphaFoldDB" id="Q9JIK7"/>
<proteinExistence type="predicted"/>
<sequence length="153" mass="15321">MTVKLGDAGSGEEGLKKLGKRTADEESLDGEGPGGADAADSSSTKRDGQTPRASGAPAPPRGLPTPSPPQGSPQDQHHFLRSSVRPQSKRPRKDAPCALGSGGASGSGPRGKGRDLSLAASLLVPSSKSHCDGSLGRVTYGEEGGPPCLVVSA</sequence>
<organism evidence="2">
    <name type="scientific">Mus musculus</name>
    <name type="common">Mouse</name>
    <dbReference type="NCBI Taxonomy" id="10090"/>
    <lineage>
        <taxon>Eukaryota</taxon>
        <taxon>Metazoa</taxon>
        <taxon>Chordata</taxon>
        <taxon>Craniata</taxon>
        <taxon>Vertebrata</taxon>
        <taxon>Euteleostomi</taxon>
        <taxon>Mammalia</taxon>
        <taxon>Eutheria</taxon>
        <taxon>Euarchontoglires</taxon>
        <taxon>Glires</taxon>
        <taxon>Rodentia</taxon>
        <taxon>Myomorpha</taxon>
        <taxon>Muroidea</taxon>
        <taxon>Muridae</taxon>
        <taxon>Murinae</taxon>
        <taxon>Mus</taxon>
        <taxon>Mus</taxon>
    </lineage>
</organism>
<dbReference type="PeptideAtlas" id="Q9JIK7"/>
<reference evidence="2" key="1">
    <citation type="journal article" date="2000" name="Genome Res.">
        <title>Eleven densely clustered genes, six of them novel, in 176 kb of mouse T-complex DNA.</title>
        <authorList>
            <person name="Kargul G.J."/>
            <person name="Nagaraja R."/>
            <person name="Shimada T."/>
            <person name="Grahovac M.J."/>
            <person name="Lim M.K."/>
            <person name="Nakashima H."/>
            <person name="Waeltz P."/>
            <person name="Ma P."/>
            <person name="Chen E."/>
            <person name="Schlessinger D."/>
            <person name="Ko M.S.H."/>
        </authorList>
    </citation>
    <scope>NUCLEOTIDE SEQUENCE</scope>
    <source>
        <strain evidence="2">129/SvJ</strain>
    </source>
</reference>
<dbReference type="EMBL" id="AF220294">
    <property type="protein sequence ID" value="AAF69484.1"/>
    <property type="molecule type" value="Genomic_DNA"/>
</dbReference>